<dbReference type="EnsemblMetazoa" id="tetur06g01270.1">
    <property type="protein sequence ID" value="tetur06g01270.1"/>
    <property type="gene ID" value="tetur06g01270"/>
</dbReference>
<reference evidence="1" key="2">
    <citation type="submission" date="2015-06" db="UniProtKB">
        <authorList>
            <consortium name="EnsemblMetazoa"/>
        </authorList>
    </citation>
    <scope>IDENTIFICATION</scope>
</reference>
<evidence type="ECO:0000313" key="2">
    <source>
        <dbReference type="Proteomes" id="UP000015104"/>
    </source>
</evidence>
<organism evidence="1 2">
    <name type="scientific">Tetranychus urticae</name>
    <name type="common">Two-spotted spider mite</name>
    <dbReference type="NCBI Taxonomy" id="32264"/>
    <lineage>
        <taxon>Eukaryota</taxon>
        <taxon>Metazoa</taxon>
        <taxon>Ecdysozoa</taxon>
        <taxon>Arthropoda</taxon>
        <taxon>Chelicerata</taxon>
        <taxon>Arachnida</taxon>
        <taxon>Acari</taxon>
        <taxon>Acariformes</taxon>
        <taxon>Trombidiformes</taxon>
        <taxon>Prostigmata</taxon>
        <taxon>Eleutherengona</taxon>
        <taxon>Raphignathae</taxon>
        <taxon>Tetranychoidea</taxon>
        <taxon>Tetranychidae</taxon>
        <taxon>Tetranychus</taxon>
    </lineage>
</organism>
<keyword evidence="2" id="KW-1185">Reference proteome</keyword>
<dbReference type="Proteomes" id="UP000015104">
    <property type="component" value="Unassembled WGS sequence"/>
</dbReference>
<name>T1K6P8_TETUR</name>
<protein>
    <submittedName>
        <fullName evidence="1">Uncharacterized protein</fullName>
    </submittedName>
</protein>
<dbReference type="AlphaFoldDB" id="T1K6P8"/>
<accession>T1K6P8</accession>
<sequence length="40" mass="4577">MRIRLHFSTNWSEDVHLISSHSGKSKQVLVNAFVVSLLCH</sequence>
<proteinExistence type="predicted"/>
<evidence type="ECO:0000313" key="1">
    <source>
        <dbReference type="EnsemblMetazoa" id="tetur06g01270.1"/>
    </source>
</evidence>
<dbReference type="HOGENOM" id="CLU_3300002_0_0_1"/>
<reference evidence="2" key="1">
    <citation type="submission" date="2011-08" db="EMBL/GenBank/DDBJ databases">
        <authorList>
            <person name="Rombauts S."/>
        </authorList>
    </citation>
    <scope>NUCLEOTIDE SEQUENCE</scope>
    <source>
        <strain evidence="2">London</strain>
    </source>
</reference>
<dbReference type="EMBL" id="CAEY01001794">
    <property type="status" value="NOT_ANNOTATED_CDS"/>
    <property type="molecule type" value="Genomic_DNA"/>
</dbReference>